<evidence type="ECO:0000313" key="3">
    <source>
        <dbReference type="Proteomes" id="UP000765509"/>
    </source>
</evidence>
<organism evidence="2 3">
    <name type="scientific">Austropuccinia psidii MF-1</name>
    <dbReference type="NCBI Taxonomy" id="1389203"/>
    <lineage>
        <taxon>Eukaryota</taxon>
        <taxon>Fungi</taxon>
        <taxon>Dikarya</taxon>
        <taxon>Basidiomycota</taxon>
        <taxon>Pucciniomycotina</taxon>
        <taxon>Pucciniomycetes</taxon>
        <taxon>Pucciniales</taxon>
        <taxon>Sphaerophragmiaceae</taxon>
        <taxon>Austropuccinia</taxon>
    </lineage>
</organism>
<evidence type="ECO:0000256" key="1">
    <source>
        <dbReference type="SAM" id="MobiDB-lite"/>
    </source>
</evidence>
<sequence length="124" mass="13656">MPSTRSVASYKPSRISQKGHRHDYGRNKSVTEGQGSVHDLKINKLCHSEADKTVSTSKRAETATRSLSGHLQSPPEGLQQCIAAQRVPYLFRSVGKLHELIPDCKKISGSSKNLQVTQWTASID</sequence>
<gene>
    <name evidence="2" type="ORF">O181_133694</name>
</gene>
<name>A0A9Q3L8Y0_9BASI</name>
<feature type="region of interest" description="Disordered" evidence="1">
    <location>
        <begin position="51"/>
        <end position="75"/>
    </location>
</feature>
<reference evidence="2" key="1">
    <citation type="submission" date="2021-03" db="EMBL/GenBank/DDBJ databases">
        <title>Draft genome sequence of rust myrtle Austropuccinia psidii MF-1, a brazilian biotype.</title>
        <authorList>
            <person name="Quecine M.C."/>
            <person name="Pachon D.M.R."/>
            <person name="Bonatelli M.L."/>
            <person name="Correr F.H."/>
            <person name="Franceschini L.M."/>
            <person name="Leite T.F."/>
            <person name="Margarido G.R.A."/>
            <person name="Almeida C.A."/>
            <person name="Ferrarezi J.A."/>
            <person name="Labate C.A."/>
        </authorList>
    </citation>
    <scope>NUCLEOTIDE SEQUENCE</scope>
    <source>
        <strain evidence="2">MF-1</strain>
    </source>
</reference>
<dbReference type="AlphaFoldDB" id="A0A9Q3L8Y0"/>
<dbReference type="Proteomes" id="UP000765509">
    <property type="component" value="Unassembled WGS sequence"/>
</dbReference>
<feature type="compositionally biased region" description="Basic and acidic residues" evidence="1">
    <location>
        <begin position="51"/>
        <end position="62"/>
    </location>
</feature>
<dbReference type="EMBL" id="AVOT02157733">
    <property type="protein sequence ID" value="MBW0593979.1"/>
    <property type="molecule type" value="Genomic_DNA"/>
</dbReference>
<keyword evidence="3" id="KW-1185">Reference proteome</keyword>
<comment type="caution">
    <text evidence="2">The sequence shown here is derived from an EMBL/GenBank/DDBJ whole genome shotgun (WGS) entry which is preliminary data.</text>
</comment>
<evidence type="ECO:0000313" key="2">
    <source>
        <dbReference type="EMBL" id="MBW0593979.1"/>
    </source>
</evidence>
<feature type="region of interest" description="Disordered" evidence="1">
    <location>
        <begin position="1"/>
        <end position="36"/>
    </location>
</feature>
<proteinExistence type="predicted"/>
<accession>A0A9Q3L8Y0</accession>
<protein>
    <submittedName>
        <fullName evidence="2">Uncharacterized protein</fullName>
    </submittedName>
</protein>